<dbReference type="EMBL" id="JEMA01001157">
    <property type="protein sequence ID" value="KYF61736.1"/>
    <property type="molecule type" value="Genomic_DNA"/>
</dbReference>
<proteinExistence type="predicted"/>
<evidence type="ECO:0008006" key="3">
    <source>
        <dbReference type="Google" id="ProtNLM"/>
    </source>
</evidence>
<dbReference type="Proteomes" id="UP000075260">
    <property type="component" value="Unassembled WGS sequence"/>
</dbReference>
<evidence type="ECO:0000313" key="2">
    <source>
        <dbReference type="Proteomes" id="UP000075260"/>
    </source>
</evidence>
<reference evidence="1 2" key="1">
    <citation type="submission" date="2014-02" db="EMBL/GenBank/DDBJ databases">
        <title>The small core and large imbalanced accessory genome model reveals a collaborative survival strategy of Sorangium cellulosum strains in nature.</title>
        <authorList>
            <person name="Han K."/>
            <person name="Peng R."/>
            <person name="Blom J."/>
            <person name="Li Y.-Z."/>
        </authorList>
    </citation>
    <scope>NUCLEOTIDE SEQUENCE [LARGE SCALE GENOMIC DNA]</scope>
    <source>
        <strain evidence="1 2">So0008-312</strain>
    </source>
</reference>
<evidence type="ECO:0000313" key="1">
    <source>
        <dbReference type="EMBL" id="KYF61736.1"/>
    </source>
</evidence>
<protein>
    <recommendedName>
        <fullName evidence="3">Serpin domain-containing protein</fullName>
    </recommendedName>
</protein>
<accession>A0A150Q1U8</accession>
<dbReference type="OrthoDB" id="1953107at2"/>
<sequence>MPPTAFTVCHHDAPHVHVRVCPHLDVEHRPGVSLVWTGVSAIAWQRLASLAGAPVEIAPAGTGEPAAPLAQAMRESLIDESTLDPAYWAAWAGPLAESSAEALQRESCRLFGVDWPLGAPSGADPDRIALWSGFAMHPRFDPPLARAPFPRSHHGVQVPCFGVWSSPDEPESVWQSRAMQALVHFPRYTDAELVRLSDEEIDAAYNQFVVELRATDPEVRIIVATLPAGSTLARTTSRALSLLQEDDAHPRARFSADEGLFMPVIDIACAARSSELADRVFESPSLGRVRLGPLEQVIRFRLDEGGAKAPSPSRSFGLMSPPRRFSCATPFLVLVLARRSKLPVFAAWVENAEVLAKAPASR</sequence>
<dbReference type="AlphaFoldDB" id="A0A150Q1U8"/>
<organism evidence="1 2">
    <name type="scientific">Sorangium cellulosum</name>
    <name type="common">Polyangium cellulosum</name>
    <dbReference type="NCBI Taxonomy" id="56"/>
    <lineage>
        <taxon>Bacteria</taxon>
        <taxon>Pseudomonadati</taxon>
        <taxon>Myxococcota</taxon>
        <taxon>Polyangia</taxon>
        <taxon>Polyangiales</taxon>
        <taxon>Polyangiaceae</taxon>
        <taxon>Sorangium</taxon>
    </lineage>
</organism>
<gene>
    <name evidence="1" type="ORF">BE15_07655</name>
</gene>
<dbReference type="RefSeq" id="WP_061612940.1">
    <property type="nucleotide sequence ID" value="NZ_JEMA01001157.1"/>
</dbReference>
<comment type="caution">
    <text evidence="1">The sequence shown here is derived from an EMBL/GenBank/DDBJ whole genome shotgun (WGS) entry which is preliminary data.</text>
</comment>
<name>A0A150Q1U8_SORCE</name>